<dbReference type="AlphaFoldDB" id="A0A914ZCI0"/>
<reference evidence="3" key="1">
    <citation type="submission" date="2022-11" db="UniProtKB">
        <authorList>
            <consortium name="WormBaseParasite"/>
        </authorList>
    </citation>
    <scope>IDENTIFICATION</scope>
</reference>
<proteinExistence type="predicted"/>
<feature type="compositionally biased region" description="Acidic residues" evidence="1">
    <location>
        <begin position="68"/>
        <end position="81"/>
    </location>
</feature>
<name>A0A914ZCI0_9BILA</name>
<organism evidence="2 3">
    <name type="scientific">Panagrolaimus superbus</name>
    <dbReference type="NCBI Taxonomy" id="310955"/>
    <lineage>
        <taxon>Eukaryota</taxon>
        <taxon>Metazoa</taxon>
        <taxon>Ecdysozoa</taxon>
        <taxon>Nematoda</taxon>
        <taxon>Chromadorea</taxon>
        <taxon>Rhabditida</taxon>
        <taxon>Tylenchina</taxon>
        <taxon>Panagrolaimomorpha</taxon>
        <taxon>Panagrolaimoidea</taxon>
        <taxon>Panagrolaimidae</taxon>
        <taxon>Panagrolaimus</taxon>
    </lineage>
</organism>
<evidence type="ECO:0000313" key="3">
    <source>
        <dbReference type="WBParaSite" id="PSU_v2.g9631.t1"/>
    </source>
</evidence>
<dbReference type="WBParaSite" id="PSU_v2.g9631.t1">
    <property type="protein sequence ID" value="PSU_v2.g9631.t1"/>
    <property type="gene ID" value="PSU_v2.g9631"/>
</dbReference>
<accession>A0A914ZCI0</accession>
<evidence type="ECO:0000313" key="2">
    <source>
        <dbReference type="Proteomes" id="UP000887577"/>
    </source>
</evidence>
<keyword evidence="2" id="KW-1185">Reference proteome</keyword>
<protein>
    <submittedName>
        <fullName evidence="3">Uncharacterized protein</fullName>
    </submittedName>
</protein>
<feature type="region of interest" description="Disordered" evidence="1">
    <location>
        <begin position="1"/>
        <end position="83"/>
    </location>
</feature>
<evidence type="ECO:0000256" key="1">
    <source>
        <dbReference type="SAM" id="MobiDB-lite"/>
    </source>
</evidence>
<sequence>MSRKRKLNEFSGEDDSSGDEHLSESNEGGPMNEDDQAAFESYLNFAGNSDVEESDFKKIEDGVNNSDYETDEEEQEDDSEGAVETVLRETDIITGVRQL</sequence>
<dbReference type="Proteomes" id="UP000887577">
    <property type="component" value="Unplaced"/>
</dbReference>